<keyword evidence="5 7" id="KW-0408">Iron</keyword>
<dbReference type="InterPro" id="IPR017972">
    <property type="entry name" value="Cyt_P450_CS"/>
</dbReference>
<evidence type="ECO:0000313" key="10">
    <source>
        <dbReference type="Proteomes" id="UP000481861"/>
    </source>
</evidence>
<keyword evidence="8" id="KW-0732">Signal</keyword>
<dbReference type="GO" id="GO:0005506">
    <property type="term" value="F:iron ion binding"/>
    <property type="evidence" value="ECO:0007669"/>
    <property type="project" value="InterPro"/>
</dbReference>
<evidence type="ECO:0000313" key="9">
    <source>
        <dbReference type="EMBL" id="KAF2874649.1"/>
    </source>
</evidence>
<protein>
    <submittedName>
        <fullName evidence="9">Cytochrome P450 alkane hydroxylase-like protein</fullName>
    </submittedName>
</protein>
<dbReference type="EMBL" id="JAADJZ010000005">
    <property type="protein sequence ID" value="KAF2874649.1"/>
    <property type="molecule type" value="Genomic_DNA"/>
</dbReference>
<dbReference type="PRINTS" id="PR01239">
    <property type="entry name" value="EP450IICYP52"/>
</dbReference>
<feature type="signal peptide" evidence="8">
    <location>
        <begin position="1"/>
        <end position="19"/>
    </location>
</feature>
<dbReference type="Pfam" id="PF00067">
    <property type="entry name" value="p450"/>
    <property type="match status" value="1"/>
</dbReference>
<gene>
    <name evidence="9" type="ORF">BDV95DRAFT_603451</name>
</gene>
<organism evidence="9 10">
    <name type="scientific">Massariosphaeria phaeospora</name>
    <dbReference type="NCBI Taxonomy" id="100035"/>
    <lineage>
        <taxon>Eukaryota</taxon>
        <taxon>Fungi</taxon>
        <taxon>Dikarya</taxon>
        <taxon>Ascomycota</taxon>
        <taxon>Pezizomycotina</taxon>
        <taxon>Dothideomycetes</taxon>
        <taxon>Pleosporomycetidae</taxon>
        <taxon>Pleosporales</taxon>
        <taxon>Pleosporales incertae sedis</taxon>
        <taxon>Massariosphaeria</taxon>
    </lineage>
</organism>
<evidence type="ECO:0000256" key="8">
    <source>
        <dbReference type="SAM" id="SignalP"/>
    </source>
</evidence>
<evidence type="ECO:0000256" key="3">
    <source>
        <dbReference type="ARBA" id="ARBA00022723"/>
    </source>
</evidence>
<dbReference type="PRINTS" id="PR00385">
    <property type="entry name" value="P450"/>
</dbReference>
<proteinExistence type="inferred from homology"/>
<reference evidence="9 10" key="1">
    <citation type="submission" date="2020-01" db="EMBL/GenBank/DDBJ databases">
        <authorList>
            <consortium name="DOE Joint Genome Institute"/>
            <person name="Haridas S."/>
            <person name="Albert R."/>
            <person name="Binder M."/>
            <person name="Bloem J."/>
            <person name="Labutti K."/>
            <person name="Salamov A."/>
            <person name="Andreopoulos B."/>
            <person name="Baker S.E."/>
            <person name="Barry K."/>
            <person name="Bills G."/>
            <person name="Bluhm B.H."/>
            <person name="Cannon C."/>
            <person name="Castanera R."/>
            <person name="Culley D.E."/>
            <person name="Daum C."/>
            <person name="Ezra D."/>
            <person name="Gonzalez J.B."/>
            <person name="Henrissat B."/>
            <person name="Kuo A."/>
            <person name="Liang C."/>
            <person name="Lipzen A."/>
            <person name="Lutzoni F."/>
            <person name="Magnuson J."/>
            <person name="Mondo S."/>
            <person name="Nolan M."/>
            <person name="Ohm R."/>
            <person name="Pangilinan J."/>
            <person name="Park H.-J.H."/>
            <person name="Ramirez L."/>
            <person name="Alfaro M."/>
            <person name="Sun H."/>
            <person name="Tritt A."/>
            <person name="Yoshinaga Y."/>
            <person name="Zwiers L.-H.L."/>
            <person name="Turgeon B.G."/>
            <person name="Goodwin S.B."/>
            <person name="Spatafora J.W."/>
            <person name="Crous P.W."/>
            <person name="Grigoriev I.V."/>
        </authorList>
    </citation>
    <scope>NUCLEOTIDE SEQUENCE [LARGE SCALE GENOMIC DNA]</scope>
    <source>
        <strain evidence="9 10">CBS 611.86</strain>
    </source>
</reference>
<keyword evidence="6 7" id="KW-0503">Monooxygenase</keyword>
<dbReference type="PANTHER" id="PTHR24287">
    <property type="entry name" value="P450, PUTATIVE (EUROFUNG)-RELATED"/>
    <property type="match status" value="1"/>
</dbReference>
<comment type="similarity">
    <text evidence="2 7">Belongs to the cytochrome P450 family.</text>
</comment>
<dbReference type="GO" id="GO:0016712">
    <property type="term" value="F:oxidoreductase activity, acting on paired donors, with incorporation or reduction of molecular oxygen, reduced flavin or flavoprotein as one donor, and incorporation of one atom of oxygen"/>
    <property type="evidence" value="ECO:0007669"/>
    <property type="project" value="InterPro"/>
</dbReference>
<accession>A0A7C8IAF2</accession>
<evidence type="ECO:0000256" key="5">
    <source>
        <dbReference type="ARBA" id="ARBA00023004"/>
    </source>
</evidence>
<comment type="cofactor">
    <cofactor evidence="1">
        <name>heme</name>
        <dbReference type="ChEBI" id="CHEBI:30413"/>
    </cofactor>
</comment>
<dbReference type="GO" id="GO:0020037">
    <property type="term" value="F:heme binding"/>
    <property type="evidence" value="ECO:0007669"/>
    <property type="project" value="InterPro"/>
</dbReference>
<dbReference type="Proteomes" id="UP000481861">
    <property type="component" value="Unassembled WGS sequence"/>
</dbReference>
<evidence type="ECO:0000256" key="7">
    <source>
        <dbReference type="RuleBase" id="RU000461"/>
    </source>
</evidence>
<dbReference type="InterPro" id="IPR047146">
    <property type="entry name" value="Cyt_P450_E_CYP52_fungi"/>
</dbReference>
<comment type="caution">
    <text evidence="9">The sequence shown here is derived from an EMBL/GenBank/DDBJ whole genome shotgun (WGS) entry which is preliminary data.</text>
</comment>
<dbReference type="InterPro" id="IPR036396">
    <property type="entry name" value="Cyt_P450_sf"/>
</dbReference>
<dbReference type="OrthoDB" id="1470350at2759"/>
<dbReference type="InterPro" id="IPR001128">
    <property type="entry name" value="Cyt_P450"/>
</dbReference>
<evidence type="ECO:0000256" key="6">
    <source>
        <dbReference type="ARBA" id="ARBA00023033"/>
    </source>
</evidence>
<keyword evidence="4 7" id="KW-0560">Oxidoreductase</keyword>
<keyword evidence="7" id="KW-0349">Heme</keyword>
<dbReference type="PANTHER" id="PTHR24287:SF17">
    <property type="entry name" value="P450, PUTATIVE (EUROFUNG)-RELATED"/>
    <property type="match status" value="1"/>
</dbReference>
<dbReference type="AlphaFoldDB" id="A0A7C8IAF2"/>
<sequence length="482" mass="53836">MAGVALLVLYVIQIQYKRASTARQHGCGVVAKHRTKEPFAAFDLYMGMAMEVPSLIALHRRYGDTFLARAWLAQPFILTIAPENIRTVNTGKEWGVAPLRFAGMEYFCGQGFLTTDGHSSRNLIAPTFATNNSVNLSFLGSQVDRLLSQMPADGETVNLQPLFDQVFLNSSLLFLLGIDPTKNFSDAPSSPAQFLDAFQDALFLTMFRIMLGRAWKLVPQTRYLKACKTTHQYVDYYIGKALRDADTSCATDEDFLKIKPKLSMAHVLATQTSDQEYIRNQVLQGMMASVETISALLGNACFLLSRHPKYWQQIRDEVSGKDIADLDPDTLLNLKVTRNILNETLRLYPNFPLLARVALSNTQLPSGGGPHQDLPVFVPKGTQVVMSYFALHRNPAVFGDDVESFRPERWDSVKPGKWEFMGFGGGNRACLAERKALVEAAYVLVRLAQAYGGLETRDKREWKGELKLTCRNAHGCEVALFT</sequence>
<evidence type="ECO:0000256" key="1">
    <source>
        <dbReference type="ARBA" id="ARBA00001971"/>
    </source>
</evidence>
<dbReference type="PROSITE" id="PS00086">
    <property type="entry name" value="CYTOCHROME_P450"/>
    <property type="match status" value="1"/>
</dbReference>
<dbReference type="SUPFAM" id="SSF48264">
    <property type="entry name" value="Cytochrome P450"/>
    <property type="match status" value="1"/>
</dbReference>
<keyword evidence="10" id="KW-1185">Reference proteome</keyword>
<evidence type="ECO:0000256" key="4">
    <source>
        <dbReference type="ARBA" id="ARBA00023002"/>
    </source>
</evidence>
<dbReference type="InterPro" id="IPR002974">
    <property type="entry name" value="Cyt_P450_E_CYP52_ascomycetes"/>
</dbReference>
<evidence type="ECO:0000256" key="2">
    <source>
        <dbReference type="ARBA" id="ARBA00010617"/>
    </source>
</evidence>
<feature type="chain" id="PRO_5028880288" evidence="8">
    <location>
        <begin position="20"/>
        <end position="482"/>
    </location>
</feature>
<dbReference type="Gene3D" id="1.10.630.10">
    <property type="entry name" value="Cytochrome P450"/>
    <property type="match status" value="1"/>
</dbReference>
<name>A0A7C8IAF2_9PLEO</name>
<keyword evidence="3 7" id="KW-0479">Metal-binding</keyword>